<dbReference type="Pfam" id="PF08541">
    <property type="entry name" value="ACP_syn_III_C"/>
    <property type="match status" value="1"/>
</dbReference>
<evidence type="ECO:0000256" key="2">
    <source>
        <dbReference type="ARBA" id="ARBA00022679"/>
    </source>
</evidence>
<feature type="domain" description="Beta-ketoacyl-[acyl-carrier-protein] synthase III C-terminal" evidence="4">
    <location>
        <begin position="256"/>
        <end position="327"/>
    </location>
</feature>
<evidence type="ECO:0000259" key="4">
    <source>
        <dbReference type="Pfam" id="PF08541"/>
    </source>
</evidence>
<dbReference type="RefSeq" id="WP_208896921.1">
    <property type="nucleotide sequence ID" value="NZ_CP011497.1"/>
</dbReference>
<name>A0ABM5TD73_9ACTN</name>
<keyword evidence="1" id="KW-0963">Cytoplasm</keyword>
<evidence type="ECO:0000313" key="7">
    <source>
        <dbReference type="Proteomes" id="UP000035366"/>
    </source>
</evidence>
<evidence type="ECO:0000313" key="6">
    <source>
        <dbReference type="EMBL" id="AKJ08821.1"/>
    </source>
</evidence>
<evidence type="ECO:0000256" key="3">
    <source>
        <dbReference type="ARBA" id="ARBA00023315"/>
    </source>
</evidence>
<keyword evidence="2" id="KW-0808">Transferase</keyword>
<evidence type="ECO:0000259" key="5">
    <source>
        <dbReference type="Pfam" id="PF08545"/>
    </source>
</evidence>
<organism evidence="6 7">
    <name type="scientific">Streptomyces incarnatus</name>
    <dbReference type="NCBI Taxonomy" id="665007"/>
    <lineage>
        <taxon>Bacteria</taxon>
        <taxon>Bacillati</taxon>
        <taxon>Actinomycetota</taxon>
        <taxon>Actinomycetes</taxon>
        <taxon>Kitasatosporales</taxon>
        <taxon>Streptomycetaceae</taxon>
        <taxon>Streptomyces</taxon>
    </lineage>
</organism>
<keyword evidence="3" id="KW-0012">Acyltransferase</keyword>
<proteinExistence type="predicted"/>
<accession>A0ABM5TD73</accession>
<keyword evidence="7" id="KW-1185">Reference proteome</keyword>
<dbReference type="InterPro" id="IPR013747">
    <property type="entry name" value="ACP_syn_III_C"/>
</dbReference>
<dbReference type="PANTHER" id="PTHR34069">
    <property type="entry name" value="3-OXOACYL-[ACYL-CARRIER-PROTEIN] SYNTHASE 3"/>
    <property type="match status" value="1"/>
</dbReference>
<protein>
    <submittedName>
        <fullName evidence="6">3-oxoacyl-ACP synthase</fullName>
    </submittedName>
</protein>
<sequence>MDPAETRLLSVGTALPGPPVDNVVLGKHFRMDTLWQQWIETFIGTRTRHLAVDLATGEQRDTLASLGTAAARQALARAGTAAEDIDLLVLGTATPDALMPATVNVIADALGIDDVVTYQLQSGCSGAVQALDLARRLLSTGRHRTALVIGGDVIAKHYVLDADLRRVPPAELVNFVLFGDGAGAAVLSADPDAGDTALRTTRFRLVGEGRAPGQILEWFGPAHPPGPDIAAHEDYKAIEESVPLLAAEILDDVLGELDWKRDDIDYLLPPQLSVRMTEKITGHLAVTGAQHINCVGETGNNGNALVFFQLHALLDRLVPGDRVAGIAIESSKWIKSGFALEQL</sequence>
<dbReference type="EMBL" id="CP011497">
    <property type="protein sequence ID" value="AKJ08821.1"/>
    <property type="molecule type" value="Genomic_DNA"/>
</dbReference>
<dbReference type="PANTHER" id="PTHR34069:SF2">
    <property type="entry name" value="BETA-KETOACYL-[ACYL-CARRIER-PROTEIN] SYNTHASE III"/>
    <property type="match status" value="1"/>
</dbReference>
<reference evidence="6 7" key="1">
    <citation type="journal article" date="2015" name="ISME J.">
        <title>Draft Genome Sequence of Streptomyces incarnatus NRRL8089, which Produces the Nucleoside Antibiotic Sinefungin.</title>
        <authorList>
            <person name="Oshima K."/>
            <person name="Hattori M."/>
            <person name="Shimizu H."/>
            <person name="Fukuda K."/>
            <person name="Nemoto M."/>
            <person name="Inagaki K."/>
            <person name="Tamura T."/>
        </authorList>
    </citation>
    <scope>NUCLEOTIDE SEQUENCE [LARGE SCALE GENOMIC DNA]</scope>
    <source>
        <strain evidence="6 7">NRRL 8089</strain>
    </source>
</reference>
<dbReference type="InterPro" id="IPR013751">
    <property type="entry name" value="ACP_syn_III_N"/>
</dbReference>
<dbReference type="Pfam" id="PF08545">
    <property type="entry name" value="ACP_syn_III"/>
    <property type="match status" value="1"/>
</dbReference>
<gene>
    <name evidence="6" type="ORF">ABB07_01855</name>
</gene>
<dbReference type="Proteomes" id="UP000035366">
    <property type="component" value="Chromosome"/>
</dbReference>
<evidence type="ECO:0000256" key="1">
    <source>
        <dbReference type="ARBA" id="ARBA00022490"/>
    </source>
</evidence>
<dbReference type="InterPro" id="IPR016039">
    <property type="entry name" value="Thiolase-like"/>
</dbReference>
<dbReference type="Gene3D" id="3.40.47.10">
    <property type="match status" value="2"/>
</dbReference>
<dbReference type="SUPFAM" id="SSF53901">
    <property type="entry name" value="Thiolase-like"/>
    <property type="match status" value="2"/>
</dbReference>
<feature type="domain" description="Beta-ketoacyl-[acyl-carrier-protein] synthase III N-terminal" evidence="5">
    <location>
        <begin position="120"/>
        <end position="194"/>
    </location>
</feature>